<dbReference type="Proteomes" id="UP000520814">
    <property type="component" value="Unassembled WGS sequence"/>
</dbReference>
<keyword evidence="3" id="KW-1185">Reference proteome</keyword>
<evidence type="ECO:0000256" key="1">
    <source>
        <dbReference type="SAM" id="MobiDB-lite"/>
    </source>
</evidence>
<evidence type="ECO:0000313" key="3">
    <source>
        <dbReference type="Proteomes" id="UP000520814"/>
    </source>
</evidence>
<dbReference type="EMBL" id="JACHGW010000003">
    <property type="protein sequence ID" value="MBB6051396.1"/>
    <property type="molecule type" value="Genomic_DNA"/>
</dbReference>
<accession>A0A7W9SRJ2</accession>
<feature type="compositionally biased region" description="Basic and acidic residues" evidence="1">
    <location>
        <begin position="227"/>
        <end position="242"/>
    </location>
</feature>
<comment type="caution">
    <text evidence="2">The sequence shown here is derived from an EMBL/GenBank/DDBJ whole genome shotgun (WGS) entry which is preliminary data.</text>
</comment>
<sequence length="252" mass="27349">MKLSPWVYLFLLASGCEGPREKPKPLEIKLPAASPTPASTVVLYADIFRRRLVPPGTDTNVDRVETELAKHPKDPKALKAVGLAYYAAGGYEAAIKRLTGLEDPEAQLYLGYSQMALGNHTEALAALGKLTPNTAGLTEKQLGQALLEQGNIYFQALKKDDKAEAWYRIALRYDSSGEATLALGLLKASQGKTGEAQKSLVKASETLPAGKLRAAAFAALGRLESDPAKARAWYDKTRKDDPENPWLKKLAQ</sequence>
<protein>
    <submittedName>
        <fullName evidence="2">Flp pilus assembly protein TadD</fullName>
    </submittedName>
</protein>
<dbReference type="Pfam" id="PF13432">
    <property type="entry name" value="TPR_16"/>
    <property type="match status" value="1"/>
</dbReference>
<dbReference type="SUPFAM" id="SSF48452">
    <property type="entry name" value="TPR-like"/>
    <property type="match status" value="1"/>
</dbReference>
<gene>
    <name evidence="2" type="ORF">HNQ39_003206</name>
</gene>
<dbReference type="RefSeq" id="WP_184198273.1">
    <property type="nucleotide sequence ID" value="NZ_JACHGW010000003.1"/>
</dbReference>
<dbReference type="InterPro" id="IPR011990">
    <property type="entry name" value="TPR-like_helical_dom_sf"/>
</dbReference>
<organism evidence="2 3">
    <name type="scientific">Armatimonas rosea</name>
    <dbReference type="NCBI Taxonomy" id="685828"/>
    <lineage>
        <taxon>Bacteria</taxon>
        <taxon>Bacillati</taxon>
        <taxon>Armatimonadota</taxon>
        <taxon>Armatimonadia</taxon>
        <taxon>Armatimonadales</taxon>
        <taxon>Armatimonadaceae</taxon>
        <taxon>Armatimonas</taxon>
    </lineage>
</organism>
<feature type="region of interest" description="Disordered" evidence="1">
    <location>
        <begin position="227"/>
        <end position="252"/>
    </location>
</feature>
<proteinExistence type="predicted"/>
<name>A0A7W9SRJ2_ARMRO</name>
<reference evidence="2 3" key="1">
    <citation type="submission" date="2020-08" db="EMBL/GenBank/DDBJ databases">
        <title>Genomic Encyclopedia of Type Strains, Phase IV (KMG-IV): sequencing the most valuable type-strain genomes for metagenomic binning, comparative biology and taxonomic classification.</title>
        <authorList>
            <person name="Goeker M."/>
        </authorList>
    </citation>
    <scope>NUCLEOTIDE SEQUENCE [LARGE SCALE GENOMIC DNA]</scope>
    <source>
        <strain evidence="2 3">DSM 23562</strain>
    </source>
</reference>
<dbReference type="AlphaFoldDB" id="A0A7W9SRJ2"/>
<dbReference type="PROSITE" id="PS51257">
    <property type="entry name" value="PROKAR_LIPOPROTEIN"/>
    <property type="match status" value="1"/>
</dbReference>
<dbReference type="Gene3D" id="1.25.40.10">
    <property type="entry name" value="Tetratricopeptide repeat domain"/>
    <property type="match status" value="1"/>
</dbReference>
<evidence type="ECO:0000313" key="2">
    <source>
        <dbReference type="EMBL" id="MBB6051396.1"/>
    </source>
</evidence>